<comment type="caution">
    <text evidence="1">The sequence shown here is derived from an EMBL/GenBank/DDBJ whole genome shotgun (WGS) entry which is preliminary data.</text>
</comment>
<keyword evidence="2" id="KW-1185">Reference proteome</keyword>
<name>A0A8J3ASR9_9BURK</name>
<dbReference type="Proteomes" id="UP000642180">
    <property type="component" value="Unassembled WGS sequence"/>
</dbReference>
<dbReference type="RefSeq" id="WP_188379505.1">
    <property type="nucleotide sequence ID" value="NZ_BMDI01000001.1"/>
</dbReference>
<accession>A0A8J3ASR9</accession>
<evidence type="ECO:0000313" key="2">
    <source>
        <dbReference type="Proteomes" id="UP000642180"/>
    </source>
</evidence>
<dbReference type="AlphaFoldDB" id="A0A8J3ASR9"/>
<dbReference type="EMBL" id="BMDI01000001">
    <property type="protein sequence ID" value="GGI16232.1"/>
    <property type="molecule type" value="Genomic_DNA"/>
</dbReference>
<organism evidence="1 2">
    <name type="scientific">Oxalicibacterium faecigallinarum</name>
    <dbReference type="NCBI Taxonomy" id="573741"/>
    <lineage>
        <taxon>Bacteria</taxon>
        <taxon>Pseudomonadati</taxon>
        <taxon>Pseudomonadota</taxon>
        <taxon>Betaproteobacteria</taxon>
        <taxon>Burkholderiales</taxon>
        <taxon>Oxalobacteraceae</taxon>
        <taxon>Oxalicibacterium</taxon>
    </lineage>
</organism>
<proteinExistence type="predicted"/>
<reference evidence="2" key="1">
    <citation type="journal article" date="2019" name="Int. J. Syst. Evol. Microbiol.">
        <title>The Global Catalogue of Microorganisms (GCM) 10K type strain sequencing project: providing services to taxonomists for standard genome sequencing and annotation.</title>
        <authorList>
            <consortium name="The Broad Institute Genomics Platform"/>
            <consortium name="The Broad Institute Genome Sequencing Center for Infectious Disease"/>
            <person name="Wu L."/>
            <person name="Ma J."/>
        </authorList>
    </citation>
    <scope>NUCLEOTIDE SEQUENCE [LARGE SCALE GENOMIC DNA]</scope>
    <source>
        <strain evidence="2">CCM 2767</strain>
    </source>
</reference>
<protein>
    <recommendedName>
        <fullName evidence="3">Chemotaxis protein</fullName>
    </recommendedName>
</protein>
<evidence type="ECO:0000313" key="1">
    <source>
        <dbReference type="EMBL" id="GGI16232.1"/>
    </source>
</evidence>
<evidence type="ECO:0008006" key="3">
    <source>
        <dbReference type="Google" id="ProtNLM"/>
    </source>
</evidence>
<gene>
    <name evidence="1" type="ORF">GCM10008066_02930</name>
</gene>
<sequence>MTTPHSLAPKLQDVMSSLSEHGRQHLTEIESDLLQTNMLLKEAIIKLSASFMAIHEATQEQQVIVDHLLAEGANTQMAHSLRDASSKVALCVNAAITGLQFQDMTDQLIARTMQRVVGFRDVLEIFCTTGEDLGLQENEASMLAILDRMKTTLEQESVSLEQILRKAVRQTHMESGDIELF</sequence>